<dbReference type="InterPro" id="IPR001842">
    <property type="entry name" value="Peptidase_M36"/>
</dbReference>
<proteinExistence type="predicted"/>
<reference evidence="2 3" key="1">
    <citation type="submission" date="2019-10" db="EMBL/GenBank/DDBJ databases">
        <title>A soil myxobacterium in the family Polyangiaceae.</title>
        <authorList>
            <person name="Li Y."/>
            <person name="Wang J."/>
        </authorList>
    </citation>
    <scope>NUCLEOTIDE SEQUENCE [LARGE SCALE GENOMIC DNA]</scope>
    <source>
        <strain evidence="2 3">DSM 14734</strain>
    </source>
</reference>
<sequence>MRFFSSFSASLMVLALGGTAFAASGPRTLLEVGSFSPAQKPLASVKGAEPGALDASARSILAERAPWSQGLSLGPSREATLRDGRRIVKMPQMHQGVPVLHRGATVSFDGAGVARIVAARLAEDLPADVVPALSAEDVVEKASRSAGLDMNAKTAKLVIWPSGGGNVLAWHFYAPGLTIPYAPVVVVDAQTGDIVARYNAAVSVHQASVFPTNPVKSPDVQPVTLGLPDGETKLSGPLVVARNCIDMKTTKTLMGFITVHTCELLQTSVADPGSLDFTDAPAEDTAPEDPFAELHMYAHTEIAYKFFRTFRADFKVQEGPIDAVANLRLPQGLATFDLQKMADPNLPLEPFQNAFFSPADPANPFGQLFGITGGAMMFGQGPIKDYAYDGDVVYHEFTHAVVNATIQLVGTPHRDAFGIVMSPGGMNEGLSDYFSSAITGDPDVGEYAILDADPSSKAIRSLAAADACPTSIAGQVHQDATLFSAGLWDVRTALSEEQRPELDLAVFAAMEAAPSGDLHYHDMAALILAEVKTSPLGDAVATQLEAAFTARGVLPHCQRILEFTGDTMQGPLKAGLGSGGALGVWFAPSVPAANVGQNSLGWVPGVIQVRVPIPENTESLTVDFDGASISTGLGGGGGAFAPRVLVRFGEDPVQFTYGPFKATDDLVVLTPDGGGQQGLNAYNTTATVPAGVKTAYVMIANSGEGDGAFTNLTFTTMQSSGNGGAGGMGGMGGMGPGAGGTGGTGANPAGPDVNTDAGCGCAVPGTSSVPAGASLAAFAAIAGLLARRRRAGR</sequence>
<evidence type="ECO:0000256" key="1">
    <source>
        <dbReference type="SAM" id="SignalP"/>
    </source>
</evidence>
<dbReference type="SUPFAM" id="SSF55486">
    <property type="entry name" value="Metalloproteases ('zincins'), catalytic domain"/>
    <property type="match status" value="1"/>
</dbReference>
<dbReference type="AlphaFoldDB" id="A0A6N7Q1S7"/>
<dbReference type="PANTHER" id="PTHR33794">
    <property type="entry name" value="BACILLOLYSIN"/>
    <property type="match status" value="1"/>
</dbReference>
<evidence type="ECO:0000313" key="3">
    <source>
        <dbReference type="Proteomes" id="UP000440224"/>
    </source>
</evidence>
<evidence type="ECO:0000313" key="2">
    <source>
        <dbReference type="EMBL" id="MRG97667.1"/>
    </source>
</evidence>
<keyword evidence="1" id="KW-0732">Signal</keyword>
<keyword evidence="3" id="KW-1185">Reference proteome</keyword>
<dbReference type="InterPro" id="IPR050728">
    <property type="entry name" value="Zinc_Metalloprotease_M4"/>
</dbReference>
<gene>
    <name evidence="2" type="ORF">GF068_37950</name>
</gene>
<protein>
    <recommendedName>
        <fullName evidence="4">FTP domain-containing protein</fullName>
    </recommendedName>
</protein>
<dbReference type="OrthoDB" id="5480739at2"/>
<dbReference type="EMBL" id="WJIE01000019">
    <property type="protein sequence ID" value="MRG97667.1"/>
    <property type="molecule type" value="Genomic_DNA"/>
</dbReference>
<feature type="signal peptide" evidence="1">
    <location>
        <begin position="1"/>
        <end position="22"/>
    </location>
</feature>
<dbReference type="GO" id="GO:0004222">
    <property type="term" value="F:metalloendopeptidase activity"/>
    <property type="evidence" value="ECO:0007669"/>
    <property type="project" value="InterPro"/>
</dbReference>
<dbReference type="RefSeq" id="WP_153824443.1">
    <property type="nucleotide sequence ID" value="NZ_WJIE01000019.1"/>
</dbReference>
<dbReference type="Proteomes" id="UP000440224">
    <property type="component" value="Unassembled WGS sequence"/>
</dbReference>
<dbReference type="Pfam" id="PF02128">
    <property type="entry name" value="Peptidase_M36"/>
    <property type="match status" value="1"/>
</dbReference>
<dbReference type="PANTHER" id="PTHR33794:SF1">
    <property type="entry name" value="BACILLOLYSIN"/>
    <property type="match status" value="1"/>
</dbReference>
<evidence type="ECO:0008006" key="4">
    <source>
        <dbReference type="Google" id="ProtNLM"/>
    </source>
</evidence>
<dbReference type="InterPro" id="IPR024038">
    <property type="entry name" value="MYXO-CTERM"/>
</dbReference>
<dbReference type="Gene3D" id="3.10.170.10">
    <property type="match status" value="1"/>
</dbReference>
<name>A0A6N7Q1S7_9BACT</name>
<dbReference type="GO" id="GO:0008270">
    <property type="term" value="F:zinc ion binding"/>
    <property type="evidence" value="ECO:0007669"/>
    <property type="project" value="InterPro"/>
</dbReference>
<accession>A0A6N7Q1S7</accession>
<dbReference type="GO" id="GO:0005615">
    <property type="term" value="C:extracellular space"/>
    <property type="evidence" value="ECO:0007669"/>
    <property type="project" value="InterPro"/>
</dbReference>
<comment type="caution">
    <text evidence="2">The sequence shown here is derived from an EMBL/GenBank/DDBJ whole genome shotgun (WGS) entry which is preliminary data.</text>
</comment>
<feature type="chain" id="PRO_5027029256" description="FTP domain-containing protein" evidence="1">
    <location>
        <begin position="23"/>
        <end position="793"/>
    </location>
</feature>
<dbReference type="NCBIfam" id="TIGR03901">
    <property type="entry name" value="MYXO-CTERM"/>
    <property type="match status" value="1"/>
</dbReference>
<organism evidence="2 3">
    <name type="scientific">Polyangium spumosum</name>
    <dbReference type="NCBI Taxonomy" id="889282"/>
    <lineage>
        <taxon>Bacteria</taxon>
        <taxon>Pseudomonadati</taxon>
        <taxon>Myxococcota</taxon>
        <taxon>Polyangia</taxon>
        <taxon>Polyangiales</taxon>
        <taxon>Polyangiaceae</taxon>
        <taxon>Polyangium</taxon>
    </lineage>
</organism>